<accession>A0A2N8KVK5</accession>
<evidence type="ECO:0000256" key="11">
    <source>
        <dbReference type="SAM" id="SignalP"/>
    </source>
</evidence>
<reference evidence="13 14" key="1">
    <citation type="submission" date="2018-01" db="EMBL/GenBank/DDBJ databases">
        <title>Draft genome sequence of Paucibacter aquatile CR182 isolated from freshwater of the Nakdong River.</title>
        <authorList>
            <person name="Choi A."/>
            <person name="Chung E.J."/>
        </authorList>
    </citation>
    <scope>NUCLEOTIDE SEQUENCE [LARGE SCALE GENOMIC DNA]</scope>
    <source>
        <strain evidence="13 14">CR182</strain>
    </source>
</reference>
<dbReference type="SUPFAM" id="SSF56935">
    <property type="entry name" value="Porins"/>
    <property type="match status" value="1"/>
</dbReference>
<keyword evidence="10" id="KW-0998">Cell outer membrane</keyword>
<dbReference type="Gene3D" id="2.40.160.10">
    <property type="entry name" value="Porin"/>
    <property type="match status" value="1"/>
</dbReference>
<comment type="subcellular location">
    <subcellularLocation>
        <location evidence="1">Cell outer membrane</location>
        <topology evidence="1">Multi-pass membrane protein</topology>
    </subcellularLocation>
</comment>
<dbReference type="EMBL" id="POSP01000003">
    <property type="protein sequence ID" value="PND37471.1"/>
    <property type="molecule type" value="Genomic_DNA"/>
</dbReference>
<keyword evidence="5" id="KW-0812">Transmembrane</keyword>
<dbReference type="OrthoDB" id="6975458at2"/>
<proteinExistence type="predicted"/>
<evidence type="ECO:0000256" key="3">
    <source>
        <dbReference type="ARBA" id="ARBA00022448"/>
    </source>
</evidence>
<protein>
    <submittedName>
        <fullName evidence="13">Porin</fullName>
    </submittedName>
</protein>
<dbReference type="GO" id="GO:0009279">
    <property type="term" value="C:cell outer membrane"/>
    <property type="evidence" value="ECO:0007669"/>
    <property type="project" value="UniProtKB-SubCell"/>
</dbReference>
<dbReference type="Proteomes" id="UP000235916">
    <property type="component" value="Unassembled WGS sequence"/>
</dbReference>
<evidence type="ECO:0000313" key="14">
    <source>
        <dbReference type="Proteomes" id="UP000235916"/>
    </source>
</evidence>
<keyword evidence="14" id="KW-1185">Reference proteome</keyword>
<organism evidence="13 14">
    <name type="scientific">Kinneretia aquatilis</name>
    <dbReference type="NCBI Taxonomy" id="2070761"/>
    <lineage>
        <taxon>Bacteria</taxon>
        <taxon>Pseudomonadati</taxon>
        <taxon>Pseudomonadota</taxon>
        <taxon>Betaproteobacteria</taxon>
        <taxon>Burkholderiales</taxon>
        <taxon>Sphaerotilaceae</taxon>
        <taxon>Roseateles</taxon>
    </lineage>
</organism>
<keyword evidence="6 11" id="KW-0732">Signal</keyword>
<comment type="caution">
    <text evidence="13">The sequence shown here is derived from an EMBL/GenBank/DDBJ whole genome shotgun (WGS) entry which is preliminary data.</text>
</comment>
<evidence type="ECO:0000256" key="8">
    <source>
        <dbReference type="ARBA" id="ARBA00023114"/>
    </source>
</evidence>
<dbReference type="InterPro" id="IPR002299">
    <property type="entry name" value="Porin_Neis"/>
</dbReference>
<dbReference type="PRINTS" id="PR00184">
    <property type="entry name" value="NEISSPPORIN"/>
</dbReference>
<feature type="chain" id="PRO_5014945034" evidence="11">
    <location>
        <begin position="33"/>
        <end position="350"/>
    </location>
</feature>
<evidence type="ECO:0000256" key="10">
    <source>
        <dbReference type="ARBA" id="ARBA00023237"/>
    </source>
</evidence>
<dbReference type="InterPro" id="IPR050298">
    <property type="entry name" value="Gram-neg_bact_OMP"/>
</dbReference>
<dbReference type="CDD" id="cd00342">
    <property type="entry name" value="gram_neg_porins"/>
    <property type="match status" value="1"/>
</dbReference>
<dbReference type="PANTHER" id="PTHR34501:SF9">
    <property type="entry name" value="MAJOR OUTER MEMBRANE PROTEIN P.IA"/>
    <property type="match status" value="1"/>
</dbReference>
<sequence length="350" mass="36432">MTETRPMKTKRGSQVLGRGLALAVLCSSAGLAAAQSSVTIFGVMDVGVQRLSNGGKNLSLVSIDGMQTSRIGFRGTEDLGNGLSASFHLEGAVGPDVGSGGDWRRRATVSVSDKAAGEVRLGRDYVPTFWNISRFNAFGTNGVGAASNLVYGFDGASSTAKTVIRSDNSVGYFLPSNLGGIYGQAMMAAGEGSTGKYVGGRLGYAQGSLDVAGAWSETTNTAAGTKFKVGNLGGSYTVDAFKLLGLYHVSKQATREQTNWVLGGTYTQGAHVLRFSHVRSKNRDSANGSDYSGKLLALGYVYNLSKRSSIYATTSRVQNSATGKFLIPGGSAVLAGQSSTGTELGIYHSF</sequence>
<keyword evidence="3" id="KW-0813">Transport</keyword>
<dbReference type="PANTHER" id="PTHR34501">
    <property type="entry name" value="PROTEIN YDDL-RELATED"/>
    <property type="match status" value="1"/>
</dbReference>
<keyword evidence="4" id="KW-1134">Transmembrane beta strand</keyword>
<evidence type="ECO:0000313" key="13">
    <source>
        <dbReference type="EMBL" id="PND37471.1"/>
    </source>
</evidence>
<evidence type="ECO:0000256" key="5">
    <source>
        <dbReference type="ARBA" id="ARBA00022692"/>
    </source>
</evidence>
<keyword evidence="9" id="KW-0472">Membrane</keyword>
<keyword evidence="7" id="KW-0406">Ion transport</keyword>
<name>A0A2N8KVK5_9BURK</name>
<evidence type="ECO:0000256" key="9">
    <source>
        <dbReference type="ARBA" id="ARBA00023136"/>
    </source>
</evidence>
<evidence type="ECO:0000256" key="7">
    <source>
        <dbReference type="ARBA" id="ARBA00023065"/>
    </source>
</evidence>
<evidence type="ECO:0000256" key="1">
    <source>
        <dbReference type="ARBA" id="ARBA00004571"/>
    </source>
</evidence>
<dbReference type="GO" id="GO:0046930">
    <property type="term" value="C:pore complex"/>
    <property type="evidence" value="ECO:0007669"/>
    <property type="project" value="UniProtKB-KW"/>
</dbReference>
<dbReference type="GO" id="GO:0006811">
    <property type="term" value="P:monoatomic ion transport"/>
    <property type="evidence" value="ECO:0007669"/>
    <property type="project" value="UniProtKB-KW"/>
</dbReference>
<gene>
    <name evidence="13" type="ORF">C1O66_07990</name>
</gene>
<feature type="domain" description="Porin" evidence="12">
    <location>
        <begin position="21"/>
        <end position="321"/>
    </location>
</feature>
<feature type="signal peptide" evidence="11">
    <location>
        <begin position="1"/>
        <end position="32"/>
    </location>
</feature>
<dbReference type="InterPro" id="IPR023614">
    <property type="entry name" value="Porin_dom_sf"/>
</dbReference>
<evidence type="ECO:0000259" key="12">
    <source>
        <dbReference type="Pfam" id="PF13609"/>
    </source>
</evidence>
<evidence type="ECO:0000256" key="6">
    <source>
        <dbReference type="ARBA" id="ARBA00022729"/>
    </source>
</evidence>
<evidence type="ECO:0000256" key="2">
    <source>
        <dbReference type="ARBA" id="ARBA00011233"/>
    </source>
</evidence>
<dbReference type="InterPro" id="IPR033900">
    <property type="entry name" value="Gram_neg_porin_domain"/>
</dbReference>
<dbReference type="AlphaFoldDB" id="A0A2N8KVK5"/>
<comment type="subunit">
    <text evidence="2">Homotrimer.</text>
</comment>
<dbReference type="Pfam" id="PF13609">
    <property type="entry name" value="Porin_4"/>
    <property type="match status" value="1"/>
</dbReference>
<dbReference type="GO" id="GO:0015288">
    <property type="term" value="F:porin activity"/>
    <property type="evidence" value="ECO:0007669"/>
    <property type="project" value="UniProtKB-KW"/>
</dbReference>
<keyword evidence="8" id="KW-0626">Porin</keyword>
<evidence type="ECO:0000256" key="4">
    <source>
        <dbReference type="ARBA" id="ARBA00022452"/>
    </source>
</evidence>